<organism evidence="1 2">
    <name type="scientific">Aspergillus ibericus CBS 121593</name>
    <dbReference type="NCBI Taxonomy" id="1448316"/>
    <lineage>
        <taxon>Eukaryota</taxon>
        <taxon>Fungi</taxon>
        <taxon>Dikarya</taxon>
        <taxon>Ascomycota</taxon>
        <taxon>Pezizomycotina</taxon>
        <taxon>Eurotiomycetes</taxon>
        <taxon>Eurotiomycetidae</taxon>
        <taxon>Eurotiales</taxon>
        <taxon>Aspergillaceae</taxon>
        <taxon>Aspergillus</taxon>
        <taxon>Aspergillus subgen. Circumdati</taxon>
    </lineage>
</organism>
<reference evidence="1 2" key="1">
    <citation type="submission" date="2018-02" db="EMBL/GenBank/DDBJ databases">
        <title>The genomes of Aspergillus section Nigri reveals drivers in fungal speciation.</title>
        <authorList>
            <consortium name="DOE Joint Genome Institute"/>
            <person name="Vesth T.C."/>
            <person name="Nybo J."/>
            <person name="Theobald S."/>
            <person name="Brandl J."/>
            <person name="Frisvad J.C."/>
            <person name="Nielsen K.F."/>
            <person name="Lyhne E.K."/>
            <person name="Kogle M.E."/>
            <person name="Kuo A."/>
            <person name="Riley R."/>
            <person name="Clum A."/>
            <person name="Nolan M."/>
            <person name="Lipzen A."/>
            <person name="Salamov A."/>
            <person name="Henrissat B."/>
            <person name="Wiebenga A."/>
            <person name="De vries R.P."/>
            <person name="Grigoriev I.V."/>
            <person name="Mortensen U.H."/>
            <person name="Andersen M.R."/>
            <person name="Baker S.E."/>
        </authorList>
    </citation>
    <scope>NUCLEOTIDE SEQUENCE [LARGE SCALE GENOMIC DNA]</scope>
    <source>
        <strain evidence="1 2">CBS 121593</strain>
    </source>
</reference>
<keyword evidence="2" id="KW-1185">Reference proteome</keyword>
<dbReference type="EMBL" id="KZ824425">
    <property type="protein sequence ID" value="RAL04094.1"/>
    <property type="molecule type" value="Genomic_DNA"/>
</dbReference>
<protein>
    <submittedName>
        <fullName evidence="1">Uncharacterized protein</fullName>
    </submittedName>
</protein>
<proteinExistence type="predicted"/>
<name>A0A395HCY9_9EURO</name>
<evidence type="ECO:0000313" key="1">
    <source>
        <dbReference type="EMBL" id="RAL04094.1"/>
    </source>
</evidence>
<dbReference type="AlphaFoldDB" id="A0A395HCY9"/>
<evidence type="ECO:0000313" key="2">
    <source>
        <dbReference type="Proteomes" id="UP000249402"/>
    </source>
</evidence>
<dbReference type="VEuPathDB" id="FungiDB:BO80DRAFT_255780"/>
<dbReference type="RefSeq" id="XP_025578421.1">
    <property type="nucleotide sequence ID" value="XM_025714677.1"/>
</dbReference>
<dbReference type="Proteomes" id="UP000249402">
    <property type="component" value="Unassembled WGS sequence"/>
</dbReference>
<dbReference type="GeneID" id="37219542"/>
<gene>
    <name evidence="1" type="ORF">BO80DRAFT_255780</name>
</gene>
<sequence>MQREYKPTRRAEYRDTGIAAVLPRHDIDLDVSPTCGGHRQRRGVLHQDAGHSRRNTSIAVAEFSTFYAVGYGLSEARIPFFFLLGPARVEKCQKPIFRCFCRLGIHNMELRTGEARYRQLKRKVE</sequence>
<accession>A0A395HCY9</accession>